<gene>
    <name evidence="2" type="ORF">NEQG_00629</name>
</gene>
<accession>I3EHW3</accession>
<evidence type="ECO:0000256" key="1">
    <source>
        <dbReference type="SAM" id="SignalP"/>
    </source>
</evidence>
<evidence type="ECO:0000313" key="2">
    <source>
        <dbReference type="EMBL" id="EIJ88810.1"/>
    </source>
</evidence>
<dbReference type="HOGENOM" id="CLU_1475544_0_0_1"/>
<protein>
    <recommendedName>
        <fullName evidence="4">Hydrophobin</fullName>
    </recommendedName>
</protein>
<dbReference type="OrthoDB" id="2191362at2759"/>
<dbReference type="InParanoid" id="I3EHW3"/>
<keyword evidence="3" id="KW-1185">Reference proteome</keyword>
<keyword evidence="1" id="KW-0732">Signal</keyword>
<dbReference type="EMBL" id="GL870877">
    <property type="protein sequence ID" value="EIJ88810.1"/>
    <property type="molecule type" value="Genomic_DNA"/>
</dbReference>
<reference evidence="2" key="1">
    <citation type="submission" date="2011-01" db="EMBL/GenBank/DDBJ databases">
        <title>The Genome Sequence of Nematocida parisii strain ERTm3.</title>
        <authorList>
            <consortium name="The Broad Institute Genome Sequencing Platform"/>
            <consortium name="The Broad Institute Genome Sequencing Center for Infectious Disease"/>
            <person name="Cuomo C."/>
            <person name="Troemel E."/>
            <person name="Young S.K."/>
            <person name="Zeng Q."/>
            <person name="Gargeya S."/>
            <person name="Fitzgerald M."/>
            <person name="Haas B."/>
            <person name="Abouelleil A."/>
            <person name="Alvarado L."/>
            <person name="Arachchi H.M."/>
            <person name="Berlin A."/>
            <person name="Chapman S.B."/>
            <person name="Gearin G."/>
            <person name="Goldberg J."/>
            <person name="Griggs A."/>
            <person name="Gujja S."/>
            <person name="Hansen M."/>
            <person name="Heiman D."/>
            <person name="Howarth C."/>
            <person name="Larimer J."/>
            <person name="Lui A."/>
            <person name="MacDonald P.J.P."/>
            <person name="McCowen C."/>
            <person name="Montmayeur A."/>
            <person name="Murphy C."/>
            <person name="Neiman D."/>
            <person name="Pearson M."/>
            <person name="Priest M."/>
            <person name="Roberts A."/>
            <person name="Saif S."/>
            <person name="Shea T."/>
            <person name="Sisk P."/>
            <person name="Stolte C."/>
            <person name="Sykes S."/>
            <person name="Wortman J."/>
            <person name="Nusbaum C."/>
            <person name="Birren B."/>
        </authorList>
    </citation>
    <scope>NUCLEOTIDE SEQUENCE</scope>
    <source>
        <strain evidence="2">ERTm3</strain>
    </source>
</reference>
<dbReference type="AlphaFoldDB" id="I3EHW3"/>
<evidence type="ECO:0000313" key="3">
    <source>
        <dbReference type="Proteomes" id="UP000002872"/>
    </source>
</evidence>
<dbReference type="OMA" id="KLNDICC"/>
<organism evidence="2 3">
    <name type="scientific">Nematocida parisii (strain ERTm3)</name>
    <name type="common">Nematode killer fungus</name>
    <dbReference type="NCBI Taxonomy" id="935791"/>
    <lineage>
        <taxon>Eukaryota</taxon>
        <taxon>Fungi</taxon>
        <taxon>Fungi incertae sedis</taxon>
        <taxon>Microsporidia</taxon>
        <taxon>Nematocida</taxon>
    </lineage>
</organism>
<name>I3EHW3_NEMP3</name>
<dbReference type="VEuPathDB" id="MicrosporidiaDB:NEQG_00629"/>
<feature type="chain" id="PRO_5003670492" description="Hydrophobin" evidence="1">
    <location>
        <begin position="20"/>
        <end position="183"/>
    </location>
</feature>
<evidence type="ECO:0008006" key="4">
    <source>
        <dbReference type="Google" id="ProtNLM"/>
    </source>
</evidence>
<dbReference type="Proteomes" id="UP000002872">
    <property type="component" value="Unassembled WGS sequence"/>
</dbReference>
<proteinExistence type="predicted"/>
<feature type="signal peptide" evidence="1">
    <location>
        <begin position="1"/>
        <end position="19"/>
    </location>
</feature>
<sequence>MSSTRKIYLSLLIISGIKAMFSPLCMPMSSINPCANTGGSMLSDLSIGNGMGNGLGNGMDGGININCHVTSGGSMGNNMGTSLCPPPMNQSNGMLDIGFMGGMSPPQQQQPMSGIQLVCNSIGMPDKQQPLAGMTGLNGSSWGNDCYTKIGSIFMNGYSGGNSKLNDICCTIMGTSLGNKMLR</sequence>